<dbReference type="GO" id="GO:0016787">
    <property type="term" value="F:hydrolase activity"/>
    <property type="evidence" value="ECO:0007669"/>
    <property type="project" value="UniProtKB-KW"/>
</dbReference>
<dbReference type="Gene3D" id="3.90.79.10">
    <property type="entry name" value="Nucleoside Triphosphate Pyrophosphohydrolase"/>
    <property type="match status" value="1"/>
</dbReference>
<dbReference type="AlphaFoldDB" id="A0A2U8DMX7"/>
<dbReference type="PANTHER" id="PTHR11839">
    <property type="entry name" value="UDP/ADP-SUGAR PYROPHOSPHATASE"/>
    <property type="match status" value="1"/>
</dbReference>
<accession>A0A2U8DMX7</accession>
<evidence type="ECO:0000256" key="1">
    <source>
        <dbReference type="ARBA" id="ARBA00001946"/>
    </source>
</evidence>
<evidence type="ECO:0000256" key="2">
    <source>
        <dbReference type="ARBA" id="ARBA00022801"/>
    </source>
</evidence>
<name>A0A2U8DMX7_9CLOT</name>
<keyword evidence="5" id="KW-1185">Reference proteome</keyword>
<evidence type="ECO:0000259" key="3">
    <source>
        <dbReference type="PROSITE" id="PS51462"/>
    </source>
</evidence>
<sequence length="173" mass="19780">MQFEEKTLLNENIYKGKIIEVNLKTVELPNGKEGKREIVNHPGGVAILAYKDKETILLVEQFRKPLERNLLELPAGKIEKGEEPKICGIRELEEETGYKANKFGYLGKIVTSPGFCDEYIYLYKAEDLYKGSTGLQDEDEFINVKELKIDIIKEMIKKGEIIDAKTISAFMME</sequence>
<organism evidence="4 5">
    <name type="scientific">Clostridium drakei</name>
    <dbReference type="NCBI Taxonomy" id="332101"/>
    <lineage>
        <taxon>Bacteria</taxon>
        <taxon>Bacillati</taxon>
        <taxon>Bacillota</taxon>
        <taxon>Clostridia</taxon>
        <taxon>Eubacteriales</taxon>
        <taxon>Clostridiaceae</taxon>
        <taxon>Clostridium</taxon>
    </lineage>
</organism>
<dbReference type="PROSITE" id="PS51462">
    <property type="entry name" value="NUDIX"/>
    <property type="match status" value="1"/>
</dbReference>
<dbReference type="EMBL" id="CP020953">
    <property type="protein sequence ID" value="AWI03805.1"/>
    <property type="molecule type" value="Genomic_DNA"/>
</dbReference>
<dbReference type="SUPFAM" id="SSF55811">
    <property type="entry name" value="Nudix"/>
    <property type="match status" value="1"/>
</dbReference>
<dbReference type="OrthoDB" id="9806150at2"/>
<dbReference type="KEGG" id="cdrk:B9W14_04645"/>
<dbReference type="GO" id="GO:0006753">
    <property type="term" value="P:nucleoside phosphate metabolic process"/>
    <property type="evidence" value="ECO:0007669"/>
    <property type="project" value="TreeGrafter"/>
</dbReference>
<dbReference type="InterPro" id="IPR015797">
    <property type="entry name" value="NUDIX_hydrolase-like_dom_sf"/>
</dbReference>
<dbReference type="PANTHER" id="PTHR11839:SF18">
    <property type="entry name" value="NUDIX HYDROLASE DOMAIN-CONTAINING PROTEIN"/>
    <property type="match status" value="1"/>
</dbReference>
<evidence type="ECO:0000313" key="4">
    <source>
        <dbReference type="EMBL" id="AWI03805.1"/>
    </source>
</evidence>
<dbReference type="Proteomes" id="UP000244910">
    <property type="component" value="Chromosome"/>
</dbReference>
<feature type="domain" description="Nudix hydrolase" evidence="3">
    <location>
        <begin position="39"/>
        <end position="169"/>
    </location>
</feature>
<evidence type="ECO:0000313" key="5">
    <source>
        <dbReference type="Proteomes" id="UP000244910"/>
    </source>
</evidence>
<dbReference type="CDD" id="cd03424">
    <property type="entry name" value="NUDIX_ADPRase_Nudt5_UGPPase_Nudt14"/>
    <property type="match status" value="1"/>
</dbReference>
<proteinExistence type="predicted"/>
<reference evidence="5" key="1">
    <citation type="submission" date="2017-04" db="EMBL/GenBank/DDBJ databases">
        <authorList>
            <person name="Song Y."/>
            <person name="Cho B.-K."/>
        </authorList>
    </citation>
    <scope>NUCLEOTIDE SEQUENCE [LARGE SCALE GENOMIC DNA]</scope>
    <source>
        <strain evidence="5">SL1</strain>
    </source>
</reference>
<dbReference type="Pfam" id="PF00293">
    <property type="entry name" value="NUDIX"/>
    <property type="match status" value="1"/>
</dbReference>
<keyword evidence="2" id="KW-0378">Hydrolase</keyword>
<gene>
    <name evidence="4" type="ORF">B9W14_04645</name>
</gene>
<dbReference type="FunFam" id="3.90.79.10:FF:000024">
    <property type="entry name" value="ADP-ribose pyrophosphatase"/>
    <property type="match status" value="1"/>
</dbReference>
<protein>
    <submittedName>
        <fullName evidence="4">ADP-ribose pyrophosphatase</fullName>
    </submittedName>
</protein>
<dbReference type="RefSeq" id="WP_032079747.1">
    <property type="nucleotide sequence ID" value="NZ_CP020953.1"/>
</dbReference>
<dbReference type="GO" id="GO:0005829">
    <property type="term" value="C:cytosol"/>
    <property type="evidence" value="ECO:0007669"/>
    <property type="project" value="TreeGrafter"/>
</dbReference>
<dbReference type="GO" id="GO:0019693">
    <property type="term" value="P:ribose phosphate metabolic process"/>
    <property type="evidence" value="ECO:0007669"/>
    <property type="project" value="TreeGrafter"/>
</dbReference>
<comment type="cofactor">
    <cofactor evidence="1">
        <name>Mg(2+)</name>
        <dbReference type="ChEBI" id="CHEBI:18420"/>
    </cofactor>
</comment>
<dbReference type="InterPro" id="IPR000086">
    <property type="entry name" value="NUDIX_hydrolase_dom"/>
</dbReference>